<keyword evidence="2" id="KW-1133">Transmembrane helix</keyword>
<evidence type="ECO:0008006" key="5">
    <source>
        <dbReference type="Google" id="ProtNLM"/>
    </source>
</evidence>
<reference evidence="3" key="1">
    <citation type="journal article" name="DNA Res.">
        <title>The physiological potential of anammox bacteria as revealed by their core genome structure.</title>
        <authorList>
            <person name="Okubo T."/>
            <person name="Toyoda A."/>
            <person name="Fukuhara K."/>
            <person name="Uchiyama I."/>
            <person name="Harigaya Y."/>
            <person name="Kuroiwa M."/>
            <person name="Suzuki T."/>
            <person name="Murakami Y."/>
            <person name="Suwa Y."/>
            <person name="Takami H."/>
        </authorList>
    </citation>
    <scope>NUCLEOTIDE SEQUENCE</scope>
    <source>
        <strain evidence="3">317325-2</strain>
    </source>
</reference>
<feature type="compositionally biased region" description="Pro residues" evidence="1">
    <location>
        <begin position="639"/>
        <end position="648"/>
    </location>
</feature>
<evidence type="ECO:0000256" key="1">
    <source>
        <dbReference type="SAM" id="MobiDB-lite"/>
    </source>
</evidence>
<dbReference type="Gene3D" id="3.10.50.40">
    <property type="match status" value="1"/>
</dbReference>
<dbReference type="Proteomes" id="UP000662873">
    <property type="component" value="Chromosome"/>
</dbReference>
<evidence type="ECO:0000256" key="2">
    <source>
        <dbReference type="SAM" id="Phobius"/>
    </source>
</evidence>
<keyword evidence="2" id="KW-0812">Transmembrane</keyword>
<dbReference type="InterPro" id="IPR046357">
    <property type="entry name" value="PPIase_dom_sf"/>
</dbReference>
<dbReference type="KEGG" id="npy:NPRO_12350"/>
<keyword evidence="2" id="KW-0472">Membrane</keyword>
<proteinExistence type="predicted"/>
<accession>A0A809R7Y4</accession>
<dbReference type="AlphaFoldDB" id="A0A809R7Y4"/>
<evidence type="ECO:0000313" key="3">
    <source>
        <dbReference type="EMBL" id="BBO23640.1"/>
    </source>
</evidence>
<gene>
    <name evidence="3" type="ORF">NPRO_12350</name>
</gene>
<feature type="compositionally biased region" description="Basic and acidic residues" evidence="1">
    <location>
        <begin position="598"/>
        <end position="623"/>
    </location>
</feature>
<feature type="transmembrane region" description="Helical" evidence="2">
    <location>
        <begin position="15"/>
        <end position="36"/>
    </location>
</feature>
<dbReference type="GO" id="GO:0003755">
    <property type="term" value="F:peptidyl-prolyl cis-trans isomerase activity"/>
    <property type="evidence" value="ECO:0007669"/>
    <property type="project" value="InterPro"/>
</dbReference>
<feature type="region of interest" description="Disordered" evidence="1">
    <location>
        <begin position="598"/>
        <end position="648"/>
    </location>
</feature>
<name>A0A809R7Y4_9BACT</name>
<feature type="compositionally biased region" description="Low complexity" evidence="1">
    <location>
        <begin position="624"/>
        <end position="634"/>
    </location>
</feature>
<evidence type="ECO:0000313" key="4">
    <source>
        <dbReference type="Proteomes" id="UP000662873"/>
    </source>
</evidence>
<sequence length="648" mass="71751">MSITKTRTFIEKSGCGYVTGIVLMIVLIVGMVYYGFGNRNDSPTASRPQTVIAAVGKHEVYLEDIQEATARATENLVQSNPAFQASLGPEFQAMILADQVVMSVNEAVIAEIAGRENYVLTDEKILQLVMEQVDSSILQLRFQMMQQGMLKPDATEQDFQAALKLNVGKDVAELKAEAEVTAQENLKKPEERRKYESQFLGMGLLESYRSKTKVSDDELKKSFDTWITKRVFIDPTKHTDEDPHEIAERVRAEIQGGLAFESAMEKYSDDTAPEGKTKSESNVNYTLANLTYDDSIRPIMDLKKGEVSEVLWTSSGPAVYKLIDLQPKVPENFEELKENFRSTRVNEISSKKLQDEMKQIIDGGGVQWQSEALKIAFEWARMRNSLTSPKGKKEIAAALLELENRALEVVQENADIVGGQPPALILYAIFNQRLQSLPEAERSSLDERKLEVLSIVTEFDASADLLIELAELRLAKGDGPGATDALKQAAQANADFTTVGEGRYTRIQNLRNQLVAKKLASEEDAAAIDSELATWRIDLADYLVYLAESNQDFGDMGQSAYNEINSRLAALISKGWISDEAATEVRRLQAVWREEKLKFDKEEEQARKEAEKEAKAAEAEKAKSPGSAGGTPPSSFNPLPGPAPGSGN</sequence>
<protein>
    <recommendedName>
        <fullName evidence="5">PpiC domain-containing protein</fullName>
    </recommendedName>
</protein>
<dbReference type="SUPFAM" id="SSF54534">
    <property type="entry name" value="FKBP-like"/>
    <property type="match status" value="1"/>
</dbReference>
<dbReference type="EMBL" id="AP021858">
    <property type="protein sequence ID" value="BBO23640.1"/>
    <property type="molecule type" value="Genomic_DNA"/>
</dbReference>
<organism evidence="3 4">
    <name type="scientific">Candidatus Nitrosymbiomonas proteolyticus</name>
    <dbReference type="NCBI Taxonomy" id="2608984"/>
    <lineage>
        <taxon>Bacteria</taxon>
        <taxon>Bacillati</taxon>
        <taxon>Armatimonadota</taxon>
        <taxon>Armatimonadota incertae sedis</taxon>
        <taxon>Candidatus Nitrosymbiomonas</taxon>
    </lineage>
</organism>